<evidence type="ECO:0000313" key="2">
    <source>
        <dbReference type="Proteomes" id="UP000585474"/>
    </source>
</evidence>
<dbReference type="Proteomes" id="UP000585474">
    <property type="component" value="Unassembled WGS sequence"/>
</dbReference>
<dbReference type="AlphaFoldDB" id="A0A7J0G0R0"/>
<protein>
    <submittedName>
        <fullName evidence="1">Uncharacterized protein</fullName>
    </submittedName>
</protein>
<name>A0A7J0G0R0_9ERIC</name>
<proteinExistence type="predicted"/>
<reference evidence="1 2" key="1">
    <citation type="submission" date="2019-07" db="EMBL/GenBank/DDBJ databases">
        <title>De Novo Assembly of kiwifruit Actinidia rufa.</title>
        <authorList>
            <person name="Sugita-Konishi S."/>
            <person name="Sato K."/>
            <person name="Mori E."/>
            <person name="Abe Y."/>
            <person name="Kisaki G."/>
            <person name="Hamano K."/>
            <person name="Suezawa K."/>
            <person name="Otani M."/>
            <person name="Fukuda T."/>
            <person name="Manabe T."/>
            <person name="Gomi K."/>
            <person name="Tabuchi M."/>
            <person name="Akimitsu K."/>
            <person name="Kataoka I."/>
        </authorList>
    </citation>
    <scope>NUCLEOTIDE SEQUENCE [LARGE SCALE GENOMIC DNA]</scope>
    <source>
        <strain evidence="2">cv. Fuchu</strain>
    </source>
</reference>
<gene>
    <name evidence="1" type="ORF">Acr_17g0000750</name>
</gene>
<dbReference type="EMBL" id="BJWL01000017">
    <property type="protein sequence ID" value="GFZ04503.1"/>
    <property type="molecule type" value="Genomic_DNA"/>
</dbReference>
<evidence type="ECO:0000313" key="1">
    <source>
        <dbReference type="EMBL" id="GFZ04503.1"/>
    </source>
</evidence>
<sequence length="169" mass="18309">MPLMQLPLDETDDSRLPVVADKVMDRGSGTEVVSEVGGGLDVPLDRLEDVQELLEDTQAVVQETHSWVCTDSNEILVPPTPRHGVGKALDEMHVEKIVRELGMGVDGLLDQVVDGDVCCLQGGEGHHDEGSSSTHESPMEFNPVDHHWDVQGSVVGKLNLPISLRECDG</sequence>
<keyword evidence="2" id="KW-1185">Reference proteome</keyword>
<accession>A0A7J0G0R0</accession>
<comment type="caution">
    <text evidence="1">The sequence shown here is derived from an EMBL/GenBank/DDBJ whole genome shotgun (WGS) entry which is preliminary data.</text>
</comment>
<organism evidence="1 2">
    <name type="scientific">Actinidia rufa</name>
    <dbReference type="NCBI Taxonomy" id="165716"/>
    <lineage>
        <taxon>Eukaryota</taxon>
        <taxon>Viridiplantae</taxon>
        <taxon>Streptophyta</taxon>
        <taxon>Embryophyta</taxon>
        <taxon>Tracheophyta</taxon>
        <taxon>Spermatophyta</taxon>
        <taxon>Magnoliopsida</taxon>
        <taxon>eudicotyledons</taxon>
        <taxon>Gunneridae</taxon>
        <taxon>Pentapetalae</taxon>
        <taxon>asterids</taxon>
        <taxon>Ericales</taxon>
        <taxon>Actinidiaceae</taxon>
        <taxon>Actinidia</taxon>
    </lineage>
</organism>